<evidence type="ECO:0000256" key="6">
    <source>
        <dbReference type="ARBA" id="ARBA00023098"/>
    </source>
</evidence>
<evidence type="ECO:0000259" key="7">
    <source>
        <dbReference type="PROSITE" id="PS50035"/>
    </source>
</evidence>
<feature type="domain" description="PLD phosphodiesterase" evidence="7">
    <location>
        <begin position="1"/>
        <end position="19"/>
    </location>
</feature>
<name>A0A5N6P554_9ASTR</name>
<comment type="catalytic activity">
    <reaction evidence="1">
        <text>a 1,2-diacyl-sn-glycero-3-phosphocholine + H2O = a 1,2-diacyl-sn-glycero-3-phosphate + choline + H(+)</text>
        <dbReference type="Rhea" id="RHEA:14445"/>
        <dbReference type="ChEBI" id="CHEBI:15354"/>
        <dbReference type="ChEBI" id="CHEBI:15377"/>
        <dbReference type="ChEBI" id="CHEBI:15378"/>
        <dbReference type="ChEBI" id="CHEBI:57643"/>
        <dbReference type="ChEBI" id="CHEBI:58608"/>
        <dbReference type="EC" id="3.1.4.4"/>
    </reaction>
</comment>
<keyword evidence="4" id="KW-0378">Hydrolase</keyword>
<keyword evidence="6" id="KW-0443">Lipid metabolism</keyword>
<proteinExistence type="predicted"/>
<evidence type="ECO:0000256" key="5">
    <source>
        <dbReference type="ARBA" id="ARBA00022963"/>
    </source>
</evidence>
<dbReference type="GO" id="GO:0005886">
    <property type="term" value="C:plasma membrane"/>
    <property type="evidence" value="ECO:0007669"/>
    <property type="project" value="TreeGrafter"/>
</dbReference>
<evidence type="ECO:0000256" key="1">
    <source>
        <dbReference type="ARBA" id="ARBA00000798"/>
    </source>
</evidence>
<evidence type="ECO:0000313" key="9">
    <source>
        <dbReference type="Proteomes" id="UP000326396"/>
    </source>
</evidence>
<organism evidence="8 9">
    <name type="scientific">Mikania micrantha</name>
    <name type="common">bitter vine</name>
    <dbReference type="NCBI Taxonomy" id="192012"/>
    <lineage>
        <taxon>Eukaryota</taxon>
        <taxon>Viridiplantae</taxon>
        <taxon>Streptophyta</taxon>
        <taxon>Embryophyta</taxon>
        <taxon>Tracheophyta</taxon>
        <taxon>Spermatophyta</taxon>
        <taxon>Magnoliopsida</taxon>
        <taxon>eudicotyledons</taxon>
        <taxon>Gunneridae</taxon>
        <taxon>Pentapetalae</taxon>
        <taxon>asterids</taxon>
        <taxon>campanulids</taxon>
        <taxon>Asterales</taxon>
        <taxon>Asteraceae</taxon>
        <taxon>Asteroideae</taxon>
        <taxon>Heliantheae alliance</taxon>
        <taxon>Eupatorieae</taxon>
        <taxon>Mikania</taxon>
    </lineage>
</organism>
<keyword evidence="5" id="KW-0442">Lipid degradation</keyword>
<dbReference type="InterPro" id="IPR001736">
    <property type="entry name" value="PLipase_D/transphosphatidylase"/>
</dbReference>
<sequence length="88" mass="9990">MIVDDEYVILESANINQKSLAGSNDTEIDMGSYQPHHTWAAKKQHPQGQVYGYSMSLWAEQLGVLQKCYKDPETLECVNEVNNIDEDN</sequence>
<dbReference type="PANTHER" id="PTHR18896">
    <property type="entry name" value="PHOSPHOLIPASE D"/>
    <property type="match status" value="1"/>
</dbReference>
<reference evidence="8 9" key="1">
    <citation type="submission" date="2019-05" db="EMBL/GenBank/DDBJ databases">
        <title>Mikania micrantha, genome provides insights into the molecular mechanism of rapid growth.</title>
        <authorList>
            <person name="Liu B."/>
        </authorList>
    </citation>
    <scope>NUCLEOTIDE SEQUENCE [LARGE SCALE GENOMIC DNA]</scope>
    <source>
        <strain evidence="8">NLD-2019</strain>
        <tissue evidence="8">Leaf</tissue>
    </source>
</reference>
<dbReference type="PROSITE" id="PS50035">
    <property type="entry name" value="PLD"/>
    <property type="match status" value="1"/>
</dbReference>
<dbReference type="GO" id="GO:0009395">
    <property type="term" value="P:phospholipid catabolic process"/>
    <property type="evidence" value="ECO:0007669"/>
    <property type="project" value="TreeGrafter"/>
</dbReference>
<evidence type="ECO:0000256" key="4">
    <source>
        <dbReference type="ARBA" id="ARBA00022801"/>
    </source>
</evidence>
<comment type="caution">
    <text evidence="8">The sequence shown here is derived from an EMBL/GenBank/DDBJ whole genome shotgun (WGS) entry which is preliminary data.</text>
</comment>
<evidence type="ECO:0000256" key="3">
    <source>
        <dbReference type="ARBA" id="ARBA00022737"/>
    </source>
</evidence>
<dbReference type="EMBL" id="SZYD01000006">
    <property type="protein sequence ID" value="KAD5960786.1"/>
    <property type="molecule type" value="Genomic_DNA"/>
</dbReference>
<evidence type="ECO:0000256" key="2">
    <source>
        <dbReference type="ARBA" id="ARBA00012027"/>
    </source>
</evidence>
<dbReference type="OrthoDB" id="14911at2759"/>
<protein>
    <recommendedName>
        <fullName evidence="2">phospholipase D</fullName>
        <ecNumber evidence="2">3.1.4.4</ecNumber>
    </recommendedName>
</protein>
<keyword evidence="9" id="KW-1185">Reference proteome</keyword>
<dbReference type="PANTHER" id="PTHR18896:SF160">
    <property type="entry name" value="PHOSPHOLIPASE D"/>
    <property type="match status" value="1"/>
</dbReference>
<gene>
    <name evidence="8" type="ORF">E3N88_12258</name>
</gene>
<dbReference type="AlphaFoldDB" id="A0A5N6P554"/>
<keyword evidence="3" id="KW-0677">Repeat</keyword>
<dbReference type="Proteomes" id="UP000326396">
    <property type="component" value="Linkage Group LG14"/>
</dbReference>
<dbReference type="InterPro" id="IPR015679">
    <property type="entry name" value="PLipase_D_fam"/>
</dbReference>
<accession>A0A5N6P554</accession>
<dbReference type="EC" id="3.1.4.4" evidence="2"/>
<evidence type="ECO:0000313" key="8">
    <source>
        <dbReference type="EMBL" id="KAD5960786.1"/>
    </source>
</evidence>
<dbReference type="GO" id="GO:0004630">
    <property type="term" value="F:phospholipase D activity"/>
    <property type="evidence" value="ECO:0007669"/>
    <property type="project" value="UniProtKB-EC"/>
</dbReference>